<feature type="transmembrane region" description="Helical" evidence="2">
    <location>
        <begin position="12"/>
        <end position="43"/>
    </location>
</feature>
<reference evidence="3 4" key="1">
    <citation type="submission" date="2019-12" db="EMBL/GenBank/DDBJ databases">
        <title>Nocardia macrotermitis sp. nov. and Nocardia aurantia sp. nov., isolated from the gut of the fungus growing-termite Macrotermes natalensis.</title>
        <authorList>
            <person name="Christine B."/>
            <person name="Rene B."/>
        </authorList>
    </citation>
    <scope>NUCLEOTIDE SEQUENCE [LARGE SCALE GENOMIC DNA]</scope>
    <source>
        <strain evidence="3 4">DSM 102126</strain>
    </source>
</reference>
<feature type="compositionally biased region" description="Basic and acidic residues" evidence="1">
    <location>
        <begin position="95"/>
        <end position="104"/>
    </location>
</feature>
<evidence type="ECO:0000313" key="3">
    <source>
        <dbReference type="EMBL" id="MXQ67019.1"/>
    </source>
</evidence>
<keyword evidence="2" id="KW-0812">Transmembrane</keyword>
<accession>A0A6I4W8F0</accession>
<comment type="caution">
    <text evidence="3">The sequence shown here is derived from an EMBL/GenBank/DDBJ whole genome shotgun (WGS) entry which is preliminary data.</text>
</comment>
<dbReference type="EMBL" id="WUTW01000005">
    <property type="protein sequence ID" value="MXQ67019.1"/>
    <property type="molecule type" value="Genomic_DNA"/>
</dbReference>
<dbReference type="AlphaFoldDB" id="A0A6I4W8F0"/>
<evidence type="ECO:0000313" key="4">
    <source>
        <dbReference type="Proteomes" id="UP000431901"/>
    </source>
</evidence>
<name>A0A6I4W8F0_9ACTN</name>
<keyword evidence="4" id="KW-1185">Reference proteome</keyword>
<evidence type="ECO:0000256" key="2">
    <source>
        <dbReference type="SAM" id="Phobius"/>
    </source>
</evidence>
<feature type="region of interest" description="Disordered" evidence="1">
    <location>
        <begin position="72"/>
        <end position="104"/>
    </location>
</feature>
<gene>
    <name evidence="3" type="ORF">GQ466_23665</name>
</gene>
<keyword evidence="2" id="KW-1133">Transmembrane helix</keyword>
<organism evidence="3 4">
    <name type="scientific">Actinomadura rayongensis</name>
    <dbReference type="NCBI Taxonomy" id="1429076"/>
    <lineage>
        <taxon>Bacteria</taxon>
        <taxon>Bacillati</taxon>
        <taxon>Actinomycetota</taxon>
        <taxon>Actinomycetes</taxon>
        <taxon>Streptosporangiales</taxon>
        <taxon>Thermomonosporaceae</taxon>
        <taxon>Actinomadura</taxon>
    </lineage>
</organism>
<dbReference type="RefSeq" id="WP_161105182.1">
    <property type="nucleotide sequence ID" value="NZ_JBHLYI010000003.1"/>
</dbReference>
<evidence type="ECO:0000256" key="1">
    <source>
        <dbReference type="SAM" id="MobiDB-lite"/>
    </source>
</evidence>
<protein>
    <submittedName>
        <fullName evidence="3">Uncharacterized protein</fullName>
    </submittedName>
</protein>
<proteinExistence type="predicted"/>
<dbReference type="Proteomes" id="UP000431901">
    <property type="component" value="Unassembled WGS sequence"/>
</dbReference>
<sequence>MVDHPPFRATPVAGGGLVAGVVLAIVVGVVLSFYVVAVTAIAWRTHRHQDGFENNLRLLELLLAALPWRRHPEESPGPVETDGAEARRTALTGDRAAKDVPDPR</sequence>
<keyword evidence="2" id="KW-0472">Membrane</keyword>